<dbReference type="Proteomes" id="UP001205601">
    <property type="component" value="Unassembled WGS sequence"/>
</dbReference>
<evidence type="ECO:0000313" key="2">
    <source>
        <dbReference type="Proteomes" id="UP001205601"/>
    </source>
</evidence>
<accession>A0ABT2NPI6</accession>
<name>A0ABT2NPI6_9RHOB</name>
<reference evidence="2" key="1">
    <citation type="submission" date="2023-07" db="EMBL/GenBank/DDBJ databases">
        <title>Defluviimonas sediminis sp. nov., isolated from mangrove sediment.</title>
        <authorList>
            <person name="Liu L."/>
            <person name="Li J."/>
            <person name="Huang Y."/>
            <person name="Pan J."/>
            <person name="Li M."/>
        </authorList>
    </citation>
    <scope>NUCLEOTIDE SEQUENCE [LARGE SCALE GENOMIC DNA]</scope>
    <source>
        <strain evidence="2">FT324</strain>
    </source>
</reference>
<comment type="caution">
    <text evidence="1">The sequence shown here is derived from an EMBL/GenBank/DDBJ whole genome shotgun (WGS) entry which is preliminary data.</text>
</comment>
<dbReference type="InterPro" id="IPR036641">
    <property type="entry name" value="HPT_dom_sf"/>
</dbReference>
<dbReference type="SUPFAM" id="SSF47226">
    <property type="entry name" value="Histidine-containing phosphotransfer domain, HPT domain"/>
    <property type="match status" value="1"/>
</dbReference>
<evidence type="ECO:0000313" key="1">
    <source>
        <dbReference type="EMBL" id="MCT8330842.1"/>
    </source>
</evidence>
<sequence length="126" mass="13573">MAELARLRHDEGVRLDPDALSAIYAELGERGAEKLIGRATEDLAGRLQDLRQSLAEGRATDLVRAARMLAQVGAQVGMTSVARVARDLIRATEAGDATGQAAILARLERIGQRSLTAVWDLHDMTV</sequence>
<keyword evidence="2" id="KW-1185">Reference proteome</keyword>
<organism evidence="1 2">
    <name type="scientific">Albidovulum sediminis</name>
    <dbReference type="NCBI Taxonomy" id="3066345"/>
    <lineage>
        <taxon>Bacteria</taxon>
        <taxon>Pseudomonadati</taxon>
        <taxon>Pseudomonadota</taxon>
        <taxon>Alphaproteobacteria</taxon>
        <taxon>Rhodobacterales</taxon>
        <taxon>Paracoccaceae</taxon>
        <taxon>Albidovulum</taxon>
    </lineage>
</organism>
<protein>
    <recommendedName>
        <fullName evidence="3">HPt domain-containing protein</fullName>
    </recommendedName>
</protein>
<evidence type="ECO:0008006" key="3">
    <source>
        <dbReference type="Google" id="ProtNLM"/>
    </source>
</evidence>
<dbReference type="EMBL" id="JAOCQF010000003">
    <property type="protein sequence ID" value="MCT8330842.1"/>
    <property type="molecule type" value="Genomic_DNA"/>
</dbReference>
<dbReference type="Gene3D" id="1.20.120.160">
    <property type="entry name" value="HPT domain"/>
    <property type="match status" value="1"/>
</dbReference>
<dbReference type="RefSeq" id="WP_261496732.1">
    <property type="nucleotide sequence ID" value="NZ_JAOCQF010000003.1"/>
</dbReference>
<gene>
    <name evidence="1" type="ORF">N5I32_15085</name>
</gene>
<proteinExistence type="predicted"/>